<feature type="region of interest" description="Disordered" evidence="1">
    <location>
        <begin position="1"/>
        <end position="38"/>
    </location>
</feature>
<feature type="domain" description="CCHC-type" evidence="2">
    <location>
        <begin position="101"/>
        <end position="117"/>
    </location>
</feature>
<organism evidence="3">
    <name type="scientific">Ananas comosus var. bracteatus</name>
    <name type="common">red pineapple</name>
    <dbReference type="NCBI Taxonomy" id="296719"/>
    <lineage>
        <taxon>Eukaryota</taxon>
        <taxon>Viridiplantae</taxon>
        <taxon>Streptophyta</taxon>
        <taxon>Embryophyta</taxon>
        <taxon>Tracheophyta</taxon>
        <taxon>Spermatophyta</taxon>
        <taxon>Magnoliopsida</taxon>
        <taxon>Liliopsida</taxon>
        <taxon>Poales</taxon>
        <taxon>Bromeliaceae</taxon>
        <taxon>Bromelioideae</taxon>
        <taxon>Ananas</taxon>
    </lineage>
</organism>
<proteinExistence type="predicted"/>
<evidence type="ECO:0000313" key="3">
    <source>
        <dbReference type="EMBL" id="CAD1828058.1"/>
    </source>
</evidence>
<name>A0A6V7PBR6_ANACO</name>
<feature type="compositionally biased region" description="Pro residues" evidence="1">
    <location>
        <begin position="24"/>
        <end position="38"/>
    </location>
</feature>
<dbReference type="GO" id="GO:0003676">
    <property type="term" value="F:nucleic acid binding"/>
    <property type="evidence" value="ECO:0007669"/>
    <property type="project" value="InterPro"/>
</dbReference>
<protein>
    <recommendedName>
        <fullName evidence="2">CCHC-type domain-containing protein</fullName>
    </recommendedName>
</protein>
<evidence type="ECO:0000256" key="1">
    <source>
        <dbReference type="SAM" id="MobiDB-lite"/>
    </source>
</evidence>
<dbReference type="SUPFAM" id="SSF57756">
    <property type="entry name" value="Retrovirus zinc finger-like domains"/>
    <property type="match status" value="1"/>
</dbReference>
<gene>
    <name evidence="3" type="ORF">CB5_LOCUS11269</name>
</gene>
<dbReference type="GO" id="GO:0008270">
    <property type="term" value="F:zinc ion binding"/>
    <property type="evidence" value="ECO:0007669"/>
    <property type="project" value="InterPro"/>
</dbReference>
<accession>A0A6V7PBR6</accession>
<evidence type="ECO:0000259" key="2">
    <source>
        <dbReference type="SMART" id="SM00343"/>
    </source>
</evidence>
<dbReference type="InterPro" id="IPR001878">
    <property type="entry name" value="Znf_CCHC"/>
</dbReference>
<sequence>MGILAPPPSPPAPPPPAPSCRHPPSAPTGPTCPPPPSLQPSLLGRAPRCSRVRTGHSFKDAVLTTWPKPAPPYPAFRLPPSNPALPLHPPKYLLNPSLRGRCFRCFERGHLAVCCREPRRCLLCMRIGHPAARCKSLSSRPHRQVMEPGPSSGRPASISSFLPVRYPPAGAPSLSGCVALAEVRRRLTGNVKEVLSRGLAARFGGESRDYGVADFRHSSLAVFFPNWVVRESAIGRSPLRFEGLDFFFSNWQESGELERGHLRHKAWIRLHHWPILCWNEEDVKAAVSGFGELWDIDPLSENQADVSFFRVRIRCQHV</sequence>
<dbReference type="SMART" id="SM00343">
    <property type="entry name" value="ZnF_C2HC"/>
    <property type="match status" value="2"/>
</dbReference>
<dbReference type="InterPro" id="IPR036875">
    <property type="entry name" value="Znf_CCHC_sf"/>
</dbReference>
<dbReference type="EMBL" id="LR862147">
    <property type="protein sequence ID" value="CAD1828058.1"/>
    <property type="molecule type" value="Genomic_DNA"/>
</dbReference>
<reference evidence="3" key="1">
    <citation type="submission" date="2020-07" db="EMBL/GenBank/DDBJ databases">
        <authorList>
            <person name="Lin J."/>
        </authorList>
    </citation>
    <scope>NUCLEOTIDE SEQUENCE</scope>
</reference>
<feature type="domain" description="CCHC-type" evidence="2">
    <location>
        <begin position="120"/>
        <end position="136"/>
    </location>
</feature>
<dbReference type="Gene3D" id="4.10.60.10">
    <property type="entry name" value="Zinc finger, CCHC-type"/>
    <property type="match status" value="1"/>
</dbReference>
<dbReference type="AlphaFoldDB" id="A0A6V7PBR6"/>
<feature type="compositionally biased region" description="Pro residues" evidence="1">
    <location>
        <begin position="1"/>
        <end position="18"/>
    </location>
</feature>